<accession>A0ABR9WA96</accession>
<dbReference type="Proteomes" id="UP000634134">
    <property type="component" value="Unassembled WGS sequence"/>
</dbReference>
<gene>
    <name evidence="1" type="ORF">IEE83_10525</name>
</gene>
<dbReference type="RefSeq" id="WP_194120533.1">
    <property type="nucleotide sequence ID" value="NZ_JACYGY010000001.1"/>
</dbReference>
<evidence type="ECO:0008006" key="3">
    <source>
        <dbReference type="Google" id="ProtNLM"/>
    </source>
</evidence>
<dbReference type="PROSITE" id="PS51257">
    <property type="entry name" value="PROKAR_LIPOPROTEIN"/>
    <property type="match status" value="1"/>
</dbReference>
<protein>
    <recommendedName>
        <fullName evidence="3">Lipoprotein</fullName>
    </recommendedName>
</protein>
<reference evidence="2" key="1">
    <citation type="submission" date="2023-07" db="EMBL/GenBank/DDBJ databases">
        <title>Dyadobacter sp. nov 'subterranea' isolated from contaminted grondwater.</title>
        <authorList>
            <person name="Szabo I."/>
            <person name="Al-Omari J."/>
            <person name="Szerdahelyi S.G."/>
            <person name="Rado J."/>
        </authorList>
    </citation>
    <scope>NUCLEOTIDE SEQUENCE [LARGE SCALE GENOMIC DNA]</scope>
    <source>
        <strain evidence="2">UP-52</strain>
    </source>
</reference>
<dbReference type="EMBL" id="JACYGY010000001">
    <property type="protein sequence ID" value="MBE9462318.1"/>
    <property type="molecule type" value="Genomic_DNA"/>
</dbReference>
<name>A0ABR9WA96_9BACT</name>
<sequence length="166" mass="18940">MKKVVLSVILSLSLFSCNQNDPTDPVREPEKIKFSGILLRDERGLPLSPVDPDDWNIKDTWVEQEMSLFKSNLKTDCPATDYEIIAYPNPTKGTSAIHVYKPDSVRLAIRIVDKNFKTLYAKDSLYTKINLIDYSQFGITDTVRVYYKFINGGCEFRGHGDVVIQK</sequence>
<keyword evidence="2" id="KW-1185">Reference proteome</keyword>
<proteinExistence type="predicted"/>
<organism evidence="1 2">
    <name type="scientific">Dyadobacter subterraneus</name>
    <dbReference type="NCBI Taxonomy" id="2773304"/>
    <lineage>
        <taxon>Bacteria</taxon>
        <taxon>Pseudomonadati</taxon>
        <taxon>Bacteroidota</taxon>
        <taxon>Cytophagia</taxon>
        <taxon>Cytophagales</taxon>
        <taxon>Spirosomataceae</taxon>
        <taxon>Dyadobacter</taxon>
    </lineage>
</organism>
<evidence type="ECO:0000313" key="1">
    <source>
        <dbReference type="EMBL" id="MBE9462318.1"/>
    </source>
</evidence>
<evidence type="ECO:0000313" key="2">
    <source>
        <dbReference type="Proteomes" id="UP000634134"/>
    </source>
</evidence>
<comment type="caution">
    <text evidence="1">The sequence shown here is derived from an EMBL/GenBank/DDBJ whole genome shotgun (WGS) entry which is preliminary data.</text>
</comment>